<name>A0A699TFJ4_TANCI</name>
<comment type="caution">
    <text evidence="2">The sequence shown here is derived from an EMBL/GenBank/DDBJ whole genome shotgun (WGS) entry which is preliminary data.</text>
</comment>
<evidence type="ECO:0000313" key="2">
    <source>
        <dbReference type="EMBL" id="GFD08038.1"/>
    </source>
</evidence>
<feature type="compositionally biased region" description="Basic residues" evidence="1">
    <location>
        <begin position="118"/>
        <end position="138"/>
    </location>
</feature>
<dbReference type="AlphaFoldDB" id="A0A699TFJ4"/>
<reference evidence="2" key="1">
    <citation type="journal article" date="2019" name="Sci. Rep.">
        <title>Draft genome of Tanacetum cinerariifolium, the natural source of mosquito coil.</title>
        <authorList>
            <person name="Yamashiro T."/>
            <person name="Shiraishi A."/>
            <person name="Satake H."/>
            <person name="Nakayama K."/>
        </authorList>
    </citation>
    <scope>NUCLEOTIDE SEQUENCE</scope>
</reference>
<accession>A0A699TFJ4</accession>
<feature type="non-terminal residue" evidence="2">
    <location>
        <position position="1"/>
    </location>
</feature>
<organism evidence="2">
    <name type="scientific">Tanacetum cinerariifolium</name>
    <name type="common">Dalmatian daisy</name>
    <name type="synonym">Chrysanthemum cinerariifolium</name>
    <dbReference type="NCBI Taxonomy" id="118510"/>
    <lineage>
        <taxon>Eukaryota</taxon>
        <taxon>Viridiplantae</taxon>
        <taxon>Streptophyta</taxon>
        <taxon>Embryophyta</taxon>
        <taxon>Tracheophyta</taxon>
        <taxon>Spermatophyta</taxon>
        <taxon>Magnoliopsida</taxon>
        <taxon>eudicotyledons</taxon>
        <taxon>Gunneridae</taxon>
        <taxon>Pentapetalae</taxon>
        <taxon>asterids</taxon>
        <taxon>campanulids</taxon>
        <taxon>Asterales</taxon>
        <taxon>Asteraceae</taxon>
        <taxon>Asteroideae</taxon>
        <taxon>Anthemideae</taxon>
        <taxon>Anthemidinae</taxon>
        <taxon>Tanacetum</taxon>
    </lineage>
</organism>
<sequence>CGEPPARQFGAVWERGLCAGARYIGGLAGAGRPAPGGVRRAGVGHHGLQWQDHCKGVAGPAARKAAPLRAARLRAAGVLRRPARRARRRTGAGYSGPGLDAPRRARRSPALSPETYHRGHYHRARALGRNGRHRAFSG</sequence>
<feature type="region of interest" description="Disordered" evidence="1">
    <location>
        <begin position="79"/>
        <end position="138"/>
    </location>
</feature>
<dbReference type="EMBL" id="BKCJ011235520">
    <property type="protein sequence ID" value="GFD08038.1"/>
    <property type="molecule type" value="Genomic_DNA"/>
</dbReference>
<evidence type="ECO:0000256" key="1">
    <source>
        <dbReference type="SAM" id="MobiDB-lite"/>
    </source>
</evidence>
<feature type="compositionally biased region" description="Basic residues" evidence="1">
    <location>
        <begin position="81"/>
        <end position="90"/>
    </location>
</feature>
<protein>
    <submittedName>
        <fullName evidence="2">Uncharacterized protein</fullName>
    </submittedName>
</protein>
<proteinExistence type="predicted"/>
<gene>
    <name evidence="2" type="ORF">Tci_880007</name>
</gene>